<keyword evidence="5 8" id="KW-1133">Transmembrane helix</keyword>
<dbReference type="InterPro" id="IPR050360">
    <property type="entry name" value="MFS_Sugar_Transporters"/>
</dbReference>
<comment type="similarity">
    <text evidence="2 7">Belongs to the major facilitator superfamily. Sugar transporter (TC 2.A.1.1) family.</text>
</comment>
<dbReference type="FunFam" id="1.20.1250.20:FF:000134">
    <property type="entry name" value="MFS sugar transporter protein"/>
    <property type="match status" value="1"/>
</dbReference>
<comment type="subcellular location">
    <subcellularLocation>
        <location evidence="1">Membrane</location>
        <topology evidence="1">Multi-pass membrane protein</topology>
    </subcellularLocation>
</comment>
<feature type="transmembrane region" description="Helical" evidence="8">
    <location>
        <begin position="406"/>
        <end position="430"/>
    </location>
</feature>
<dbReference type="PROSITE" id="PS50850">
    <property type="entry name" value="MFS"/>
    <property type="match status" value="1"/>
</dbReference>
<dbReference type="InterPro" id="IPR005829">
    <property type="entry name" value="Sugar_transporter_CS"/>
</dbReference>
<dbReference type="OrthoDB" id="6133115at2759"/>
<dbReference type="PROSITE" id="PS00216">
    <property type="entry name" value="SUGAR_TRANSPORT_1"/>
    <property type="match status" value="1"/>
</dbReference>
<evidence type="ECO:0000313" key="10">
    <source>
        <dbReference type="EMBL" id="CAF9929681.1"/>
    </source>
</evidence>
<feature type="transmembrane region" description="Helical" evidence="8">
    <location>
        <begin position="372"/>
        <end position="394"/>
    </location>
</feature>
<evidence type="ECO:0000256" key="5">
    <source>
        <dbReference type="ARBA" id="ARBA00022989"/>
    </source>
</evidence>
<dbReference type="NCBIfam" id="TIGR00879">
    <property type="entry name" value="SP"/>
    <property type="match status" value="1"/>
</dbReference>
<evidence type="ECO:0000256" key="6">
    <source>
        <dbReference type="ARBA" id="ARBA00023136"/>
    </source>
</evidence>
<sequence>MDGEAVARTETIIEPGISSNKTARHGNEAFNHATIKEPPNPFSCNPPVLYLALLIGTLCSIMNGYEASLFNNLLETPHFKDYFQVQNSGVWTGIVSSMYEIGSFTAFPFIGPAVDTFGRRAGLLLGVSILFIGTIVQGTTAQTAQVGQYMGGRFLLGFGIAIAASAGPTYIVEIAHPAYRGRITALYNTFWFIGSIVSSGAIRGALNLPGRTTWLLPTWLQLMCPTIIVVFVWLLPESPRWLYVHGRQSEAEDILVQFHGKGNKNSAWVRLQLDDFRACLKDDGADKRWWDYRALFRSRSSIYRLACNCTISVFGQWAGNAVISYFLSAVLDTAGITNPLKQTDINIGLNCLSFIVAVIGAYFVDRVGRRPLLLFTNAGCCMTWFAITITAWNYNSTKSASSAKAFIAFVYVFGTIYAAGFNPLLVLYPVEVLSFEMRGKGMAFSYLTGGAGMSPSPAIGNET</sequence>
<dbReference type="GO" id="GO:0016020">
    <property type="term" value="C:membrane"/>
    <property type="evidence" value="ECO:0007669"/>
    <property type="project" value="UniProtKB-SubCell"/>
</dbReference>
<dbReference type="EMBL" id="CAJPDS010000052">
    <property type="protein sequence ID" value="CAF9929681.1"/>
    <property type="molecule type" value="Genomic_DNA"/>
</dbReference>
<feature type="domain" description="Major facilitator superfamily (MFS) profile" evidence="9">
    <location>
        <begin position="52"/>
        <end position="463"/>
    </location>
</feature>
<feature type="transmembrane region" description="Helical" evidence="8">
    <location>
        <begin position="48"/>
        <end position="70"/>
    </location>
</feature>
<accession>A0A8H3FP74</accession>
<keyword evidence="11" id="KW-1185">Reference proteome</keyword>
<reference evidence="10" key="1">
    <citation type="submission" date="2021-03" db="EMBL/GenBank/DDBJ databases">
        <authorList>
            <person name="Tagirdzhanova G."/>
        </authorList>
    </citation>
    <scope>NUCLEOTIDE SEQUENCE</scope>
</reference>
<feature type="transmembrane region" description="Helical" evidence="8">
    <location>
        <begin position="90"/>
        <end position="110"/>
    </location>
</feature>
<feature type="transmembrane region" description="Helical" evidence="8">
    <location>
        <begin position="347"/>
        <end position="365"/>
    </location>
</feature>
<evidence type="ECO:0000256" key="8">
    <source>
        <dbReference type="SAM" id="Phobius"/>
    </source>
</evidence>
<dbReference type="InterPro" id="IPR003663">
    <property type="entry name" value="Sugar/inositol_transpt"/>
</dbReference>
<evidence type="ECO:0000256" key="3">
    <source>
        <dbReference type="ARBA" id="ARBA00022448"/>
    </source>
</evidence>
<keyword evidence="3 7" id="KW-0813">Transport</keyword>
<dbReference type="Proteomes" id="UP000664521">
    <property type="component" value="Unassembled WGS sequence"/>
</dbReference>
<dbReference type="SUPFAM" id="SSF103473">
    <property type="entry name" value="MFS general substrate transporter"/>
    <property type="match status" value="1"/>
</dbReference>
<evidence type="ECO:0000313" key="11">
    <source>
        <dbReference type="Proteomes" id="UP000664521"/>
    </source>
</evidence>
<dbReference type="AlphaFoldDB" id="A0A8H3FP74"/>
<evidence type="ECO:0000256" key="2">
    <source>
        <dbReference type="ARBA" id="ARBA00010992"/>
    </source>
</evidence>
<organism evidence="10 11">
    <name type="scientific">Heterodermia speciosa</name>
    <dbReference type="NCBI Taxonomy" id="116794"/>
    <lineage>
        <taxon>Eukaryota</taxon>
        <taxon>Fungi</taxon>
        <taxon>Dikarya</taxon>
        <taxon>Ascomycota</taxon>
        <taxon>Pezizomycotina</taxon>
        <taxon>Lecanoromycetes</taxon>
        <taxon>OSLEUM clade</taxon>
        <taxon>Lecanoromycetidae</taxon>
        <taxon>Caliciales</taxon>
        <taxon>Physciaceae</taxon>
        <taxon>Heterodermia</taxon>
    </lineage>
</organism>
<feature type="transmembrane region" description="Helical" evidence="8">
    <location>
        <begin position="122"/>
        <end position="142"/>
    </location>
</feature>
<proteinExistence type="inferred from homology"/>
<dbReference type="InterPro" id="IPR005828">
    <property type="entry name" value="MFS_sugar_transport-like"/>
</dbReference>
<evidence type="ECO:0000256" key="4">
    <source>
        <dbReference type="ARBA" id="ARBA00022692"/>
    </source>
</evidence>
<keyword evidence="6 8" id="KW-0472">Membrane</keyword>
<dbReference type="InterPro" id="IPR020846">
    <property type="entry name" value="MFS_dom"/>
</dbReference>
<dbReference type="InterPro" id="IPR036259">
    <property type="entry name" value="MFS_trans_sf"/>
</dbReference>
<evidence type="ECO:0000256" key="7">
    <source>
        <dbReference type="RuleBase" id="RU003346"/>
    </source>
</evidence>
<feature type="transmembrane region" description="Helical" evidence="8">
    <location>
        <begin position="184"/>
        <end position="202"/>
    </location>
</feature>
<dbReference type="PANTHER" id="PTHR48022:SF13">
    <property type="entry name" value="MAJOR FACILITATOR SUPERFAMILY (MFS) PROFILE DOMAIN-CONTAINING PROTEIN"/>
    <property type="match status" value="1"/>
</dbReference>
<feature type="transmembrane region" description="Helical" evidence="8">
    <location>
        <begin position="154"/>
        <end position="172"/>
    </location>
</feature>
<feature type="transmembrane region" description="Helical" evidence="8">
    <location>
        <begin position="214"/>
        <end position="235"/>
    </location>
</feature>
<gene>
    <name evidence="10" type="ORF">HETSPECPRED_007437</name>
</gene>
<dbReference type="Pfam" id="PF00083">
    <property type="entry name" value="Sugar_tr"/>
    <property type="match status" value="1"/>
</dbReference>
<name>A0A8H3FP74_9LECA</name>
<evidence type="ECO:0000259" key="9">
    <source>
        <dbReference type="PROSITE" id="PS50850"/>
    </source>
</evidence>
<dbReference type="GO" id="GO:0005351">
    <property type="term" value="F:carbohydrate:proton symporter activity"/>
    <property type="evidence" value="ECO:0007669"/>
    <property type="project" value="TreeGrafter"/>
</dbReference>
<evidence type="ECO:0000256" key="1">
    <source>
        <dbReference type="ARBA" id="ARBA00004141"/>
    </source>
</evidence>
<keyword evidence="4 8" id="KW-0812">Transmembrane</keyword>
<dbReference type="Gene3D" id="1.20.1250.20">
    <property type="entry name" value="MFS general substrate transporter like domains"/>
    <property type="match status" value="1"/>
</dbReference>
<protein>
    <recommendedName>
        <fullName evidence="9">Major facilitator superfamily (MFS) profile domain-containing protein</fullName>
    </recommendedName>
</protein>
<comment type="caution">
    <text evidence="10">The sequence shown here is derived from an EMBL/GenBank/DDBJ whole genome shotgun (WGS) entry which is preliminary data.</text>
</comment>
<dbReference type="PANTHER" id="PTHR48022">
    <property type="entry name" value="PLASTIDIC GLUCOSE TRANSPORTER 4"/>
    <property type="match status" value="1"/>
</dbReference>
<feature type="transmembrane region" description="Helical" evidence="8">
    <location>
        <begin position="302"/>
        <end position="327"/>
    </location>
</feature>